<evidence type="ECO:0000313" key="1">
    <source>
        <dbReference type="EMBL" id="SFL13997.1"/>
    </source>
</evidence>
<dbReference type="Pfam" id="PF10025">
    <property type="entry name" value="DUF2267"/>
    <property type="match status" value="1"/>
</dbReference>
<dbReference type="AlphaFoldDB" id="A0A1I4FAV5"/>
<gene>
    <name evidence="1" type="ORF">SAMN04488085_10725</name>
</gene>
<evidence type="ECO:0000313" key="2">
    <source>
        <dbReference type="Proteomes" id="UP000199152"/>
    </source>
</evidence>
<dbReference type="InParanoid" id="A0A1I4FAV5"/>
<reference evidence="1 2" key="1">
    <citation type="submission" date="2016-10" db="EMBL/GenBank/DDBJ databases">
        <authorList>
            <person name="de Groot N.N."/>
        </authorList>
    </citation>
    <scope>NUCLEOTIDE SEQUENCE [LARGE SCALE GENOMIC DNA]</scope>
    <source>
        <strain evidence="1 2">DSM 45317</strain>
    </source>
</reference>
<dbReference type="STRING" id="504800.SAMN04488085_10725"/>
<protein>
    <submittedName>
        <fullName evidence="1">Uncharacterized conserved protein, DUF2267 family</fullName>
    </submittedName>
</protein>
<sequence length="125" mass="13842">MDYQTFTRTAAQRAGVPEEMAERIEHATLEVLADRISGGEAEDLAAQLPAELKEWLRPPREEAEAFDVDEFVRRVAARGHVDPAEARTGAAAVLLTVREAVTPGEFDDVLSQLPQEYRELVGPWA</sequence>
<dbReference type="Gene3D" id="1.10.490.110">
    <property type="entry name" value="Uncharacterized conserved protein DUF2267"/>
    <property type="match status" value="1"/>
</dbReference>
<keyword evidence="2" id="KW-1185">Reference proteome</keyword>
<dbReference type="EMBL" id="FOSW01000007">
    <property type="protein sequence ID" value="SFL13997.1"/>
    <property type="molecule type" value="Genomic_DNA"/>
</dbReference>
<dbReference type="InterPro" id="IPR038282">
    <property type="entry name" value="DUF2267_sf"/>
</dbReference>
<dbReference type="Proteomes" id="UP000199152">
    <property type="component" value="Unassembled WGS sequence"/>
</dbReference>
<name>A0A1I4FAV5_9ACTN</name>
<proteinExistence type="predicted"/>
<dbReference type="InterPro" id="IPR018727">
    <property type="entry name" value="DUF2267"/>
</dbReference>
<dbReference type="RefSeq" id="WP_091324883.1">
    <property type="nucleotide sequence ID" value="NZ_FOSW01000007.1"/>
</dbReference>
<dbReference type="OrthoDB" id="952780at2"/>
<accession>A0A1I4FAV5</accession>
<organism evidence="1 2">
    <name type="scientific">Geodermatophilus ruber</name>
    <dbReference type="NCBI Taxonomy" id="504800"/>
    <lineage>
        <taxon>Bacteria</taxon>
        <taxon>Bacillati</taxon>
        <taxon>Actinomycetota</taxon>
        <taxon>Actinomycetes</taxon>
        <taxon>Geodermatophilales</taxon>
        <taxon>Geodermatophilaceae</taxon>
        <taxon>Geodermatophilus</taxon>
    </lineage>
</organism>